<dbReference type="EMBL" id="CP000148">
    <property type="protein sequence ID" value="ABB30527.1"/>
    <property type="molecule type" value="Genomic_DNA"/>
</dbReference>
<evidence type="ECO:0000313" key="1">
    <source>
        <dbReference type="EMBL" id="ABB30527.1"/>
    </source>
</evidence>
<sequence length="83" mass="9538">MDANLIESAGRQVNEQLVRPLYPSKEAFQKRRFYKGVRAIESLSDGSMIAQNFTHRRGPGGHILRRVRTLILGLADYRLDILR</sequence>
<protein>
    <submittedName>
        <fullName evidence="1">Uncharacterized protein</fullName>
    </submittedName>
</protein>
<dbReference type="AlphaFoldDB" id="Q39YZ7"/>
<organism evidence="1 2">
    <name type="scientific">Geobacter metallireducens (strain ATCC 53774 / DSM 7210 / GS-15)</name>
    <dbReference type="NCBI Taxonomy" id="269799"/>
    <lineage>
        <taxon>Bacteria</taxon>
        <taxon>Pseudomonadati</taxon>
        <taxon>Thermodesulfobacteriota</taxon>
        <taxon>Desulfuromonadia</taxon>
        <taxon>Geobacterales</taxon>
        <taxon>Geobacteraceae</taxon>
        <taxon>Geobacter</taxon>
    </lineage>
</organism>
<dbReference type="HOGENOM" id="CLU_2537768_0_0_7"/>
<gene>
    <name evidence="1" type="ordered locus">Gmet_0282</name>
</gene>
<evidence type="ECO:0000313" key="2">
    <source>
        <dbReference type="Proteomes" id="UP000007073"/>
    </source>
</evidence>
<dbReference type="KEGG" id="gme:Gmet_0282"/>
<name>Q39YZ7_GEOMG</name>
<accession>Q39YZ7</accession>
<reference evidence="1 2" key="1">
    <citation type="submission" date="2005-10" db="EMBL/GenBank/DDBJ databases">
        <title>Complete sequence of Geobacter metallireducens GS-15.</title>
        <authorList>
            <consortium name="US DOE Joint Genome Institute"/>
            <person name="Copeland A."/>
            <person name="Lucas S."/>
            <person name="Lapidus A."/>
            <person name="Barry K."/>
            <person name="Detter J.C."/>
            <person name="Glavina T."/>
            <person name="Hammon N."/>
            <person name="Israni S."/>
            <person name="Pitluck S."/>
            <person name="Di Bartolo G."/>
            <person name="Chain P."/>
            <person name="Schmutz J."/>
            <person name="Larimer F."/>
            <person name="Land M."/>
            <person name="Kyrpides N."/>
            <person name="Ivanova N."/>
            <person name="Richardson P."/>
        </authorList>
    </citation>
    <scope>NUCLEOTIDE SEQUENCE [LARGE SCALE GENOMIC DNA]</scope>
    <source>
        <strain evidence="2">ATCC 53774 / DSM 7210 / GS-15</strain>
    </source>
</reference>
<proteinExistence type="predicted"/>
<keyword evidence="2" id="KW-1185">Reference proteome</keyword>
<dbReference type="Proteomes" id="UP000007073">
    <property type="component" value="Chromosome"/>
</dbReference>
<reference evidence="1 2" key="2">
    <citation type="journal article" date="2009" name="BMC Microbiol.">
        <title>The genome sequence of Geobacter metallireducens: features of metabolism, physiology and regulation common and dissimilar to Geobacter sulfurreducens.</title>
        <authorList>
            <person name="Aklujkar M."/>
            <person name="Krushkal J."/>
            <person name="DiBartolo G."/>
            <person name="Lapidus A."/>
            <person name="Land M.L."/>
            <person name="Lovley D.R."/>
        </authorList>
    </citation>
    <scope>NUCLEOTIDE SEQUENCE [LARGE SCALE GENOMIC DNA]</scope>
    <source>
        <strain evidence="2">ATCC 53774 / DSM 7210 / GS-15</strain>
    </source>
</reference>